<sequence>MGNVNVTVGTAHGPNKDAVRPVGRSVAIKLWLKWAMSASCLREVGAATCTQVRWCSSQVERFPELQDRPEQQYHTSYKQAGKGRVYDKKPFRFECKQGHVYHWCACGFSHTQVWSTHEHTPWTSLAACRTRIAGRSFSRPASGAGHLLSITPRELQARSCGQSTMEGNEETP</sequence>
<keyword evidence="2" id="KW-1185">Reference proteome</keyword>
<dbReference type="EMBL" id="JABSTQ010011060">
    <property type="protein sequence ID" value="KAG0415539.1"/>
    <property type="molecule type" value="Genomic_DNA"/>
</dbReference>
<dbReference type="Proteomes" id="UP000805193">
    <property type="component" value="Unassembled WGS sequence"/>
</dbReference>
<organism evidence="1 2">
    <name type="scientific">Ixodes persulcatus</name>
    <name type="common">Taiga tick</name>
    <dbReference type="NCBI Taxonomy" id="34615"/>
    <lineage>
        <taxon>Eukaryota</taxon>
        <taxon>Metazoa</taxon>
        <taxon>Ecdysozoa</taxon>
        <taxon>Arthropoda</taxon>
        <taxon>Chelicerata</taxon>
        <taxon>Arachnida</taxon>
        <taxon>Acari</taxon>
        <taxon>Parasitiformes</taxon>
        <taxon>Ixodida</taxon>
        <taxon>Ixodoidea</taxon>
        <taxon>Ixodidae</taxon>
        <taxon>Ixodinae</taxon>
        <taxon>Ixodes</taxon>
    </lineage>
</organism>
<evidence type="ECO:0000313" key="2">
    <source>
        <dbReference type="Proteomes" id="UP000805193"/>
    </source>
</evidence>
<accession>A0AC60P7Y7</accession>
<protein>
    <submittedName>
        <fullName evidence="1">Uncharacterized protein</fullName>
    </submittedName>
</protein>
<name>A0AC60P7Y7_IXOPE</name>
<comment type="caution">
    <text evidence="1">The sequence shown here is derived from an EMBL/GenBank/DDBJ whole genome shotgun (WGS) entry which is preliminary data.</text>
</comment>
<reference evidence="1 2" key="1">
    <citation type="journal article" date="2020" name="Cell">
        <title>Large-Scale Comparative Analyses of Tick Genomes Elucidate Their Genetic Diversity and Vector Capacities.</title>
        <authorList>
            <consortium name="Tick Genome and Microbiome Consortium (TIGMIC)"/>
            <person name="Jia N."/>
            <person name="Wang J."/>
            <person name="Shi W."/>
            <person name="Du L."/>
            <person name="Sun Y."/>
            <person name="Zhan W."/>
            <person name="Jiang J.F."/>
            <person name="Wang Q."/>
            <person name="Zhang B."/>
            <person name="Ji P."/>
            <person name="Bell-Sakyi L."/>
            <person name="Cui X.M."/>
            <person name="Yuan T.T."/>
            <person name="Jiang B.G."/>
            <person name="Yang W.F."/>
            <person name="Lam T.T."/>
            <person name="Chang Q.C."/>
            <person name="Ding S.J."/>
            <person name="Wang X.J."/>
            <person name="Zhu J.G."/>
            <person name="Ruan X.D."/>
            <person name="Zhao L."/>
            <person name="Wei J.T."/>
            <person name="Ye R.Z."/>
            <person name="Que T.C."/>
            <person name="Du C.H."/>
            <person name="Zhou Y.H."/>
            <person name="Cheng J.X."/>
            <person name="Dai P.F."/>
            <person name="Guo W.B."/>
            <person name="Han X.H."/>
            <person name="Huang E.J."/>
            <person name="Li L.F."/>
            <person name="Wei W."/>
            <person name="Gao Y.C."/>
            <person name="Liu J.Z."/>
            <person name="Shao H.Z."/>
            <person name="Wang X."/>
            <person name="Wang C.C."/>
            <person name="Yang T.C."/>
            <person name="Huo Q.B."/>
            <person name="Li W."/>
            <person name="Chen H.Y."/>
            <person name="Chen S.E."/>
            <person name="Zhou L.G."/>
            <person name="Ni X.B."/>
            <person name="Tian J.H."/>
            <person name="Sheng Y."/>
            <person name="Liu T."/>
            <person name="Pan Y.S."/>
            <person name="Xia L.Y."/>
            <person name="Li J."/>
            <person name="Zhao F."/>
            <person name="Cao W.C."/>
        </authorList>
    </citation>
    <scope>NUCLEOTIDE SEQUENCE [LARGE SCALE GENOMIC DNA]</scope>
    <source>
        <strain evidence="1">Iper-2018</strain>
    </source>
</reference>
<gene>
    <name evidence="1" type="ORF">HPB47_007303</name>
</gene>
<evidence type="ECO:0000313" key="1">
    <source>
        <dbReference type="EMBL" id="KAG0415539.1"/>
    </source>
</evidence>
<proteinExistence type="predicted"/>